<dbReference type="PRINTS" id="PR00080">
    <property type="entry name" value="SDRFAMILY"/>
</dbReference>
<evidence type="ECO:0000256" key="3">
    <source>
        <dbReference type="RuleBase" id="RU000363"/>
    </source>
</evidence>
<comment type="caution">
    <text evidence="4">The sequence shown here is derived from an EMBL/GenBank/DDBJ whole genome shotgun (WGS) entry which is preliminary data.</text>
</comment>
<evidence type="ECO:0000313" key="5">
    <source>
        <dbReference type="Proteomes" id="UP001221142"/>
    </source>
</evidence>
<evidence type="ECO:0000313" key="4">
    <source>
        <dbReference type="EMBL" id="KAJ7638211.1"/>
    </source>
</evidence>
<organism evidence="4 5">
    <name type="scientific">Roridomyces roridus</name>
    <dbReference type="NCBI Taxonomy" id="1738132"/>
    <lineage>
        <taxon>Eukaryota</taxon>
        <taxon>Fungi</taxon>
        <taxon>Dikarya</taxon>
        <taxon>Basidiomycota</taxon>
        <taxon>Agaricomycotina</taxon>
        <taxon>Agaricomycetes</taxon>
        <taxon>Agaricomycetidae</taxon>
        <taxon>Agaricales</taxon>
        <taxon>Marasmiineae</taxon>
        <taxon>Mycenaceae</taxon>
        <taxon>Roridomyces</taxon>
    </lineage>
</organism>
<dbReference type="PRINTS" id="PR00081">
    <property type="entry name" value="GDHRDH"/>
</dbReference>
<keyword evidence="5" id="KW-1185">Reference proteome</keyword>
<keyword evidence="2" id="KW-0560">Oxidoreductase</keyword>
<evidence type="ECO:0000256" key="2">
    <source>
        <dbReference type="ARBA" id="ARBA00023002"/>
    </source>
</evidence>
<comment type="similarity">
    <text evidence="1 3">Belongs to the short-chain dehydrogenases/reductases (SDR) family.</text>
</comment>
<dbReference type="InterPro" id="IPR002347">
    <property type="entry name" value="SDR_fam"/>
</dbReference>
<dbReference type="CDD" id="cd05374">
    <property type="entry name" value="17beta-HSD-like_SDR_c"/>
    <property type="match status" value="1"/>
</dbReference>
<dbReference type="PANTHER" id="PTHR44169:SF6">
    <property type="entry name" value="NADPH-DEPENDENT 1-ACYLDIHYDROXYACETONE PHOSPHATE REDUCTASE"/>
    <property type="match status" value="1"/>
</dbReference>
<dbReference type="Proteomes" id="UP001221142">
    <property type="component" value="Unassembled WGS sequence"/>
</dbReference>
<gene>
    <name evidence="4" type="ORF">FB45DRAFT_1054567</name>
</gene>
<dbReference type="InterPro" id="IPR036291">
    <property type="entry name" value="NAD(P)-bd_dom_sf"/>
</dbReference>
<dbReference type="GO" id="GO:0016491">
    <property type="term" value="F:oxidoreductase activity"/>
    <property type="evidence" value="ECO:0007669"/>
    <property type="project" value="UniProtKB-KW"/>
</dbReference>
<dbReference type="PANTHER" id="PTHR44169">
    <property type="entry name" value="NADPH-DEPENDENT 1-ACYLDIHYDROXYACETONE PHOSPHATE REDUCTASE"/>
    <property type="match status" value="1"/>
</dbReference>
<reference evidence="4" key="1">
    <citation type="submission" date="2023-03" db="EMBL/GenBank/DDBJ databases">
        <title>Massive genome expansion in bonnet fungi (Mycena s.s.) driven by repeated elements and novel gene families across ecological guilds.</title>
        <authorList>
            <consortium name="Lawrence Berkeley National Laboratory"/>
            <person name="Harder C.B."/>
            <person name="Miyauchi S."/>
            <person name="Viragh M."/>
            <person name="Kuo A."/>
            <person name="Thoen E."/>
            <person name="Andreopoulos B."/>
            <person name="Lu D."/>
            <person name="Skrede I."/>
            <person name="Drula E."/>
            <person name="Henrissat B."/>
            <person name="Morin E."/>
            <person name="Kohler A."/>
            <person name="Barry K."/>
            <person name="LaButti K."/>
            <person name="Morin E."/>
            <person name="Salamov A."/>
            <person name="Lipzen A."/>
            <person name="Mereny Z."/>
            <person name="Hegedus B."/>
            <person name="Baldrian P."/>
            <person name="Stursova M."/>
            <person name="Weitz H."/>
            <person name="Taylor A."/>
            <person name="Grigoriev I.V."/>
            <person name="Nagy L.G."/>
            <person name="Martin F."/>
            <person name="Kauserud H."/>
        </authorList>
    </citation>
    <scope>NUCLEOTIDE SEQUENCE</scope>
    <source>
        <strain evidence="4">9284</strain>
    </source>
</reference>
<dbReference type="AlphaFoldDB" id="A0AAD7C3I9"/>
<dbReference type="Pfam" id="PF00106">
    <property type="entry name" value="adh_short"/>
    <property type="match status" value="1"/>
</dbReference>
<protein>
    <submittedName>
        <fullName evidence="4">NAD-P-binding protein</fullName>
    </submittedName>
</protein>
<evidence type="ECO:0000256" key="1">
    <source>
        <dbReference type="ARBA" id="ARBA00006484"/>
    </source>
</evidence>
<name>A0AAD7C3I9_9AGAR</name>
<dbReference type="EMBL" id="JARKIF010000005">
    <property type="protein sequence ID" value="KAJ7638211.1"/>
    <property type="molecule type" value="Genomic_DNA"/>
</dbReference>
<accession>A0AAD7C3I9</accession>
<proteinExistence type="inferred from homology"/>
<sequence length="282" mass="30621">MSSNKVALVTGCSKGGIGFEVCQKLADKGFVVYATSRSLSSTEGFTHPNIKRRALDIRDDAKVASVVESVIAEAGQIDLLINNAGVFAPGPIVGYDTAAAKDVYDTNVLSIIRTCSAVVPHMAKRKSGTIVNVGSVVGQYATPWGGIYDGSKAAVRAITEVLWMECKPFNIRVMLAAPGSVQSNLLERPKDEFDLPEDSLYFPFLHNIRARLTAGNDGKAMRTEVFADKIVAAAIRTNPPHFFAAGGYLWTYWLLGSLPRTWYLSIVWNMFSKPKKPEAASK</sequence>
<dbReference type="GO" id="GO:0005783">
    <property type="term" value="C:endoplasmic reticulum"/>
    <property type="evidence" value="ECO:0007669"/>
    <property type="project" value="TreeGrafter"/>
</dbReference>
<dbReference type="Gene3D" id="3.40.50.720">
    <property type="entry name" value="NAD(P)-binding Rossmann-like Domain"/>
    <property type="match status" value="1"/>
</dbReference>
<dbReference type="SUPFAM" id="SSF51735">
    <property type="entry name" value="NAD(P)-binding Rossmann-fold domains"/>
    <property type="match status" value="1"/>
</dbReference>